<dbReference type="PANTHER" id="PTHR34580:SF1">
    <property type="entry name" value="PROTEIN PAFC"/>
    <property type="match status" value="1"/>
</dbReference>
<dbReference type="GO" id="GO:0003677">
    <property type="term" value="F:DNA binding"/>
    <property type="evidence" value="ECO:0007669"/>
    <property type="project" value="UniProtKB-KW"/>
</dbReference>
<feature type="domain" description="WYL" evidence="1">
    <location>
        <begin position="153"/>
        <end position="218"/>
    </location>
</feature>
<dbReference type="EMBL" id="FNHG01000003">
    <property type="protein sequence ID" value="SDL94163.1"/>
    <property type="molecule type" value="Genomic_DNA"/>
</dbReference>
<gene>
    <name evidence="3" type="ORF">SAMN04488568_103121</name>
</gene>
<evidence type="ECO:0000259" key="2">
    <source>
        <dbReference type="Pfam" id="PF25583"/>
    </source>
</evidence>
<dbReference type="InterPro" id="IPR026881">
    <property type="entry name" value="WYL_dom"/>
</dbReference>
<keyword evidence="3" id="KW-0238">DNA-binding</keyword>
<reference evidence="3 4" key="1">
    <citation type="submission" date="2016-10" db="EMBL/GenBank/DDBJ databases">
        <authorList>
            <person name="de Groot N.N."/>
        </authorList>
    </citation>
    <scope>NUCLEOTIDE SEQUENCE [LARGE SCALE GENOMIC DNA]</scope>
    <source>
        <strain evidence="3 4">DSM 16077</strain>
    </source>
</reference>
<keyword evidence="4" id="KW-1185">Reference proteome</keyword>
<feature type="domain" description="WCX" evidence="2">
    <location>
        <begin position="251"/>
        <end position="319"/>
    </location>
</feature>
<dbReference type="Pfam" id="PF13280">
    <property type="entry name" value="WYL"/>
    <property type="match status" value="1"/>
</dbReference>
<sequence>MSFGKAVDLLRLARLASGHVGITLSDIEAEFGVVRRTAQRMTDALAQTFPDTEDYIDSDGRKRWRVPRRRVAEFFAPTPDEIATLELACATLEHQGLPTEAGRLRSLRETIKILTPDKRHARLEADEEALLEAMGHAARPGPRPASDPAVDAAIAEALKGPFALEILYRGRQDSAAMKRRVEPYGLLLGARRYLVARDPSKPDGHLRHFRVEDIEHASVTEDWFARDEGFDLETYTRQAFGVFQNQAEFGEVVWKFTARAAPHAARFRFHPDQTSEEQADGSLIVRFSACGYLEMCWHLYAWGDQVEVIAPPALADMVAGHRRGDFPGFP</sequence>
<dbReference type="PROSITE" id="PS52050">
    <property type="entry name" value="WYL"/>
    <property type="match status" value="1"/>
</dbReference>
<dbReference type="PANTHER" id="PTHR34580">
    <property type="match status" value="1"/>
</dbReference>
<proteinExistence type="predicted"/>
<dbReference type="AlphaFoldDB" id="A0A1G9P6J5"/>
<accession>A0A1G9P6J5</accession>
<dbReference type="InterPro" id="IPR051534">
    <property type="entry name" value="CBASS_pafABC_assoc_protein"/>
</dbReference>
<evidence type="ECO:0000313" key="3">
    <source>
        <dbReference type="EMBL" id="SDL94163.1"/>
    </source>
</evidence>
<dbReference type="Proteomes" id="UP000199759">
    <property type="component" value="Unassembled WGS sequence"/>
</dbReference>
<dbReference type="RefSeq" id="WP_091767259.1">
    <property type="nucleotide sequence ID" value="NZ_FNHG01000003.1"/>
</dbReference>
<dbReference type="STRING" id="144026.SAMN04488568_103121"/>
<dbReference type="Pfam" id="PF25583">
    <property type="entry name" value="WCX"/>
    <property type="match status" value="1"/>
</dbReference>
<dbReference type="OrthoDB" id="7626446at2"/>
<evidence type="ECO:0000313" key="4">
    <source>
        <dbReference type="Proteomes" id="UP000199759"/>
    </source>
</evidence>
<protein>
    <submittedName>
        <fullName evidence="3">Predicted DNA-binding transcriptional regulator YafY, contains an HTH and WYL domains</fullName>
    </submittedName>
</protein>
<name>A0A1G9P6J5_9PROT</name>
<evidence type="ECO:0000259" key="1">
    <source>
        <dbReference type="Pfam" id="PF13280"/>
    </source>
</evidence>
<organism evidence="3 4">
    <name type="scientific">Maricaulis salignorans</name>
    <dbReference type="NCBI Taxonomy" id="144026"/>
    <lineage>
        <taxon>Bacteria</taxon>
        <taxon>Pseudomonadati</taxon>
        <taxon>Pseudomonadota</taxon>
        <taxon>Alphaproteobacteria</taxon>
        <taxon>Maricaulales</taxon>
        <taxon>Maricaulaceae</taxon>
        <taxon>Maricaulis</taxon>
    </lineage>
</organism>
<dbReference type="InterPro" id="IPR057727">
    <property type="entry name" value="WCX_dom"/>
</dbReference>